<accession>A0A5B8FKN4</accession>
<dbReference type="InterPro" id="IPR033685">
    <property type="entry name" value="HSV_PRIM"/>
</dbReference>
<dbReference type="GO" id="GO:0039686">
    <property type="term" value="P:bidirectional double-stranded viral DNA replication"/>
    <property type="evidence" value="ECO:0007669"/>
    <property type="project" value="InterPro"/>
</dbReference>
<keyword evidence="4" id="KW-0479">Metal-binding</keyword>
<dbReference type="Proteomes" id="UP001147731">
    <property type="component" value="Segment"/>
</dbReference>
<protein>
    <submittedName>
        <fullName evidence="7">Helicase-primase primase subunit</fullName>
    </submittedName>
</protein>
<gene>
    <name evidence="7" type="primary">ORF56</name>
</gene>
<evidence type="ECO:0000256" key="2">
    <source>
        <dbReference type="ARBA" id="ARBA00022679"/>
    </source>
</evidence>
<organism evidence="7 8">
    <name type="scientific">Colobine gammaherpesvirus 1</name>
    <dbReference type="NCBI Taxonomy" id="2597325"/>
    <lineage>
        <taxon>Viruses</taxon>
        <taxon>Duplodnaviria</taxon>
        <taxon>Heunggongvirae</taxon>
        <taxon>Peploviricota</taxon>
        <taxon>Herviviricetes</taxon>
        <taxon>Herpesvirales</taxon>
        <taxon>Orthoherpesviridae</taxon>
        <taxon>Gammaherpesvirinae</taxon>
        <taxon>Rhadinovirus</taxon>
        <taxon>Rhadinovirus colobinegamma1</taxon>
    </lineage>
</organism>
<keyword evidence="2" id="KW-0808">Transferase</keyword>
<evidence type="ECO:0000256" key="5">
    <source>
        <dbReference type="ARBA" id="ARBA00022771"/>
    </source>
</evidence>
<dbReference type="Pfam" id="PF03121">
    <property type="entry name" value="Herpes_UL52"/>
    <property type="match status" value="1"/>
</dbReference>
<dbReference type="RefSeq" id="YP_010801683.1">
    <property type="nucleotide sequence ID" value="NC_076967.1"/>
</dbReference>
<evidence type="ECO:0000256" key="3">
    <source>
        <dbReference type="ARBA" id="ARBA00022705"/>
    </source>
</evidence>
<keyword evidence="6" id="KW-0862">Zinc</keyword>
<keyword evidence="1" id="KW-1048">Host nucleus</keyword>
<dbReference type="KEGG" id="vg:80540395"/>
<dbReference type="GO" id="GO:0006260">
    <property type="term" value="P:DNA replication"/>
    <property type="evidence" value="ECO:0007669"/>
    <property type="project" value="UniProtKB-KW"/>
</dbReference>
<evidence type="ECO:0000313" key="7">
    <source>
        <dbReference type="EMBL" id="QDQ69263.1"/>
    </source>
</evidence>
<dbReference type="EMBL" id="MH932584">
    <property type="protein sequence ID" value="QDQ69263.1"/>
    <property type="molecule type" value="Genomic_DNA"/>
</dbReference>
<keyword evidence="7" id="KW-0067">ATP-binding</keyword>
<keyword evidence="7" id="KW-0378">Hydrolase</keyword>
<keyword evidence="5" id="KW-0863">Zinc-finger</keyword>
<evidence type="ECO:0000256" key="4">
    <source>
        <dbReference type="ARBA" id="ARBA00022723"/>
    </source>
</evidence>
<proteinExistence type="inferred from homology"/>
<reference evidence="7" key="1">
    <citation type="journal article" date="2019" name="Emerg. Infect. Dis.">
        <title>Novel Virus Related to Kaposi's Sarcoma-Associated Herpesvirus from Colobus Monkey.</title>
        <authorList>
            <person name="Dhingra A."/>
            <person name="Ganzenmueller T."/>
            <person name="Hage E."/>
            <person name="Suarez N.M."/>
            <person name="Matz-Rensing K."/>
            <person name="Widmer D."/>
            <person name="Pohlmann S."/>
            <person name="Davison A.J."/>
            <person name="Schulz T.F."/>
            <person name="Kaul A."/>
        </authorList>
    </citation>
    <scope>NUCLEOTIDE SEQUENCE</scope>
    <source>
        <strain evidence="7">Hannover</strain>
    </source>
</reference>
<evidence type="ECO:0000256" key="6">
    <source>
        <dbReference type="ARBA" id="ARBA00022833"/>
    </source>
</evidence>
<evidence type="ECO:0000256" key="1">
    <source>
        <dbReference type="ARBA" id="ARBA00022562"/>
    </source>
</evidence>
<keyword evidence="3" id="KW-0235">DNA replication</keyword>
<name>A0A5B8FKN4_9GAMA</name>
<dbReference type="GO" id="GO:0004386">
    <property type="term" value="F:helicase activity"/>
    <property type="evidence" value="ECO:0007669"/>
    <property type="project" value="UniProtKB-KW"/>
</dbReference>
<dbReference type="HAMAP" id="MF_04011">
    <property type="entry name" value="HSV_PRIM"/>
    <property type="match status" value="1"/>
</dbReference>
<sequence>MPLLQGCAEVRVIFSTTGDVAETITDVLTGIPSTVSFFSVLYDRHESLINTQSVTVKLCLPVRRPGSGPRCLPVLILQTDSCTLLSFLGGDALAGIEVVRLIVRDKTEELFQALLELLEGTRVRDKRETCTFRSRVFWVRSKFVGALRKLFKLSPSPYWMLSTFGHQEAQFVLAGSFYFFQEHVCTAETLGHLVRLFSLGSGQSMVTINSYEELGRLFHCSIFRHHLDEFQMYVRQKLTRDTLEMTAIDGTINEIRDGLMLSHQELVHFVYLAFFQCLNARAFMDYSQRSALSQLQKLPARPILNRALEGDFRTHVQAYYTRSTYLSTYIEIKKIRATLPDGYAEHSLRGEKCRYWCGQSGDVTSLLRTVNTHMPHLRLQEEFSGLSDMAALSGPEAGQCKDGLLSSIYALPLYRCEFLSRQFFIMIAEDNLDCHWAHGVIFPSDDTCQNLTDEDLTRRIFYCEASLSFQTLKQQLLVSRHEYFNPRLPVYRWVLDFDLAVSEESRTFWGIHDLCLSLRRAIIEILSLLKPVDADTHPVYFFKSACPPNDWCDEASADGAFCRCYPKLGLRVIAPFPPGICVVGSDTMIALTDILNRVVRLDVDLVKKYPAIHTKRGPFDTGIYHRGRSIRLPHCYKVGLVGELTRQLRLIVCHPDTAGRGRYIRNAFTLGHLLHHAPGTGAGQQGELIYRVSDLNENFLENKTISHLPAQIPRLLQRITDLVGDSVEQWLSTLVWHRAWDMITMFFPEDRIRQFSDVTFVACGENLVQLRPRRGGHFLCLNHNHKSRSQGVRVFLIFHAVNETEMTVTFMSQCFANKCNSNIPTAHFSFVVPMGMAN</sequence>
<dbReference type="GO" id="GO:0003899">
    <property type="term" value="F:DNA-directed RNA polymerase activity"/>
    <property type="evidence" value="ECO:0007669"/>
    <property type="project" value="InterPro"/>
</dbReference>
<keyword evidence="7" id="KW-0547">Nucleotide-binding</keyword>
<evidence type="ECO:0000313" key="8">
    <source>
        <dbReference type="Proteomes" id="UP001147731"/>
    </source>
</evidence>
<keyword evidence="7" id="KW-0347">Helicase</keyword>
<keyword evidence="8" id="KW-1185">Reference proteome</keyword>
<dbReference type="GO" id="GO:0008270">
    <property type="term" value="F:zinc ion binding"/>
    <property type="evidence" value="ECO:0007669"/>
    <property type="project" value="UniProtKB-KW"/>
</dbReference>
<dbReference type="GeneID" id="80540395"/>